<proteinExistence type="predicted"/>
<evidence type="ECO:0000313" key="1">
    <source>
        <dbReference type="EMBL" id="KZV30747.1"/>
    </source>
</evidence>
<evidence type="ECO:0000313" key="2">
    <source>
        <dbReference type="Proteomes" id="UP000250235"/>
    </source>
</evidence>
<dbReference type="AlphaFoldDB" id="A0A2Z7B9V3"/>
<accession>A0A2Z7B9V3</accession>
<dbReference type="Proteomes" id="UP000250235">
    <property type="component" value="Unassembled WGS sequence"/>
</dbReference>
<reference evidence="1 2" key="1">
    <citation type="journal article" date="2015" name="Proc. Natl. Acad. Sci. U.S.A.">
        <title>The resurrection genome of Boea hygrometrica: A blueprint for survival of dehydration.</title>
        <authorList>
            <person name="Xiao L."/>
            <person name="Yang G."/>
            <person name="Zhang L."/>
            <person name="Yang X."/>
            <person name="Zhao S."/>
            <person name="Ji Z."/>
            <person name="Zhou Q."/>
            <person name="Hu M."/>
            <person name="Wang Y."/>
            <person name="Chen M."/>
            <person name="Xu Y."/>
            <person name="Jin H."/>
            <person name="Xiao X."/>
            <person name="Hu G."/>
            <person name="Bao F."/>
            <person name="Hu Y."/>
            <person name="Wan P."/>
            <person name="Li L."/>
            <person name="Deng X."/>
            <person name="Kuang T."/>
            <person name="Xiang C."/>
            <person name="Zhu J.K."/>
            <person name="Oliver M.J."/>
            <person name="He Y."/>
        </authorList>
    </citation>
    <scope>NUCLEOTIDE SEQUENCE [LARGE SCALE GENOMIC DNA]</scope>
    <source>
        <strain evidence="2">cv. XS01</strain>
    </source>
</reference>
<name>A0A2Z7B9V3_9LAMI</name>
<keyword evidence="2" id="KW-1185">Reference proteome</keyword>
<dbReference type="EMBL" id="KV007868">
    <property type="protein sequence ID" value="KZV30747.1"/>
    <property type="molecule type" value="Genomic_DNA"/>
</dbReference>
<protein>
    <submittedName>
        <fullName evidence="1">YTH domain-containing family protein 2</fullName>
    </submittedName>
</protein>
<organism evidence="1 2">
    <name type="scientific">Dorcoceras hygrometricum</name>
    <dbReference type="NCBI Taxonomy" id="472368"/>
    <lineage>
        <taxon>Eukaryota</taxon>
        <taxon>Viridiplantae</taxon>
        <taxon>Streptophyta</taxon>
        <taxon>Embryophyta</taxon>
        <taxon>Tracheophyta</taxon>
        <taxon>Spermatophyta</taxon>
        <taxon>Magnoliopsida</taxon>
        <taxon>eudicotyledons</taxon>
        <taxon>Gunneridae</taxon>
        <taxon>Pentapetalae</taxon>
        <taxon>asterids</taxon>
        <taxon>lamiids</taxon>
        <taxon>Lamiales</taxon>
        <taxon>Gesneriaceae</taxon>
        <taxon>Didymocarpoideae</taxon>
        <taxon>Trichosporeae</taxon>
        <taxon>Loxocarpinae</taxon>
        <taxon>Dorcoceras</taxon>
    </lineage>
</organism>
<sequence length="58" mass="6600">MVTGRAMLDCRLLKDPAPRSQPLRHLHQSNVLRSDGPDGFLKDFAPSRIQSWSSFSFK</sequence>
<gene>
    <name evidence="1" type="ORF">F511_03725</name>
</gene>